<feature type="domain" description="cGMP-dependent protein kinase interacting" evidence="5">
    <location>
        <begin position="149"/>
        <end position="259"/>
    </location>
</feature>
<gene>
    <name evidence="6" type="ORF">HPBE_LOCUS24558</name>
</gene>
<dbReference type="InterPro" id="IPR051226">
    <property type="entry name" value="PP1_Regulatory_Subunit"/>
</dbReference>
<dbReference type="OrthoDB" id="5859220at2759"/>
<feature type="compositionally biased region" description="Polar residues" evidence="4">
    <location>
        <begin position="73"/>
        <end position="86"/>
    </location>
</feature>
<feature type="region of interest" description="Disordered" evidence="4">
    <location>
        <begin position="189"/>
        <end position="214"/>
    </location>
</feature>
<evidence type="ECO:0000313" key="6">
    <source>
        <dbReference type="EMBL" id="VDP45877.1"/>
    </source>
</evidence>
<feature type="compositionally biased region" description="Low complexity" evidence="4">
    <location>
        <begin position="10"/>
        <end position="40"/>
    </location>
</feature>
<dbReference type="AlphaFoldDB" id="A0A183GPD9"/>
<dbReference type="GO" id="GO:0019901">
    <property type="term" value="F:protein kinase binding"/>
    <property type="evidence" value="ECO:0007669"/>
    <property type="project" value="InterPro"/>
</dbReference>
<reference evidence="8" key="2">
    <citation type="submission" date="2019-09" db="UniProtKB">
        <authorList>
            <consortium name="WormBaseParasite"/>
        </authorList>
    </citation>
    <scope>IDENTIFICATION</scope>
</reference>
<feature type="coiled-coil region" evidence="3">
    <location>
        <begin position="147"/>
        <end position="181"/>
    </location>
</feature>
<dbReference type="PANTHER" id="PTHR24179">
    <property type="entry name" value="PROTEIN PHOSPHATASE 1 REGULATORY SUBUNIT 12"/>
    <property type="match status" value="1"/>
</dbReference>
<evidence type="ECO:0000256" key="2">
    <source>
        <dbReference type="ARBA" id="ARBA00022737"/>
    </source>
</evidence>
<dbReference type="GO" id="GO:0004857">
    <property type="term" value="F:enzyme inhibitor activity"/>
    <property type="evidence" value="ECO:0007669"/>
    <property type="project" value="TreeGrafter"/>
</dbReference>
<evidence type="ECO:0000256" key="1">
    <source>
        <dbReference type="ARBA" id="ARBA00022473"/>
    </source>
</evidence>
<evidence type="ECO:0000256" key="4">
    <source>
        <dbReference type="SAM" id="MobiDB-lite"/>
    </source>
</evidence>
<dbReference type="GO" id="GO:0005737">
    <property type="term" value="C:cytoplasm"/>
    <property type="evidence" value="ECO:0007669"/>
    <property type="project" value="TreeGrafter"/>
</dbReference>
<dbReference type="Pfam" id="PF15898">
    <property type="entry name" value="PRKG1_interact"/>
    <property type="match status" value="1"/>
</dbReference>
<feature type="coiled-coil region" evidence="3">
    <location>
        <begin position="217"/>
        <end position="247"/>
    </location>
</feature>
<evidence type="ECO:0000256" key="3">
    <source>
        <dbReference type="SAM" id="Coils"/>
    </source>
</evidence>
<keyword evidence="2" id="KW-0677">Repeat</keyword>
<proteinExistence type="predicted"/>
<organism evidence="7 8">
    <name type="scientific">Heligmosomoides polygyrus</name>
    <name type="common">Parasitic roundworm</name>
    <dbReference type="NCBI Taxonomy" id="6339"/>
    <lineage>
        <taxon>Eukaryota</taxon>
        <taxon>Metazoa</taxon>
        <taxon>Ecdysozoa</taxon>
        <taxon>Nematoda</taxon>
        <taxon>Chromadorea</taxon>
        <taxon>Rhabditida</taxon>
        <taxon>Rhabditina</taxon>
        <taxon>Rhabditomorpha</taxon>
        <taxon>Strongyloidea</taxon>
        <taxon>Heligmosomidae</taxon>
        <taxon>Heligmosomoides</taxon>
    </lineage>
</organism>
<feature type="compositionally biased region" description="Polar residues" evidence="4">
    <location>
        <begin position="100"/>
        <end position="115"/>
    </location>
</feature>
<reference evidence="6 7" key="1">
    <citation type="submission" date="2018-11" db="EMBL/GenBank/DDBJ databases">
        <authorList>
            <consortium name="Pathogen Informatics"/>
        </authorList>
    </citation>
    <scope>NUCLEOTIDE SEQUENCE [LARGE SCALE GENOMIC DNA]</scope>
</reference>
<sequence length="273" mass="28788">MAERGSSSESAQPVTTSSASTVPLSLSSATTTTPSSPAVVGMRRKSQGLTVSRANRRGTGPVLPEDIHAAVSVRQTSTDTGSNTAASARAGSEPVAPPRSSGSVTSVFSRPSAASTPAGRGASVNAVEPTSAVNAVYTINARPAEMNLNYKALYEKEKLECERLRKEVEELKRLNEHSSSVASIRTTPSRFRIGSPAGGPTPIAKSASGNSIDDAERRTLERKIADLEIQLKELDDLTAANLQLRAENAAMMRVLAKLSLPTSRLDRNQSESE</sequence>
<feature type="region of interest" description="Disordered" evidence="4">
    <location>
        <begin position="1"/>
        <end position="124"/>
    </location>
</feature>
<keyword evidence="7" id="KW-1185">Reference proteome</keyword>
<dbReference type="GO" id="GO:0019208">
    <property type="term" value="F:phosphatase regulator activity"/>
    <property type="evidence" value="ECO:0007669"/>
    <property type="project" value="TreeGrafter"/>
</dbReference>
<dbReference type="InterPro" id="IPR031775">
    <property type="entry name" value="PRKG1_interact"/>
</dbReference>
<dbReference type="PANTHER" id="PTHR24179:SF21">
    <property type="entry name" value="MYOSIN BINDING SUBUNIT, ISOFORM O"/>
    <property type="match status" value="1"/>
</dbReference>
<evidence type="ECO:0000259" key="5">
    <source>
        <dbReference type="Pfam" id="PF15898"/>
    </source>
</evidence>
<evidence type="ECO:0000313" key="8">
    <source>
        <dbReference type="WBParaSite" id="HPBE_0002455901-mRNA-1"/>
    </source>
</evidence>
<protein>
    <submittedName>
        <fullName evidence="8">PRKG1_interact domain-containing protein</fullName>
    </submittedName>
</protein>
<name>A0A183GPD9_HELPZ</name>
<accession>A0A3P8D3L8</accession>
<dbReference type="Proteomes" id="UP000050761">
    <property type="component" value="Unassembled WGS sequence"/>
</dbReference>
<dbReference type="WBParaSite" id="HPBE_0002455901-mRNA-1">
    <property type="protein sequence ID" value="HPBE_0002455901-mRNA-1"/>
    <property type="gene ID" value="HPBE_0002455901"/>
</dbReference>
<keyword evidence="1" id="KW-0217">Developmental protein</keyword>
<keyword evidence="3" id="KW-0175">Coiled coil</keyword>
<accession>A0A183GPD9</accession>
<dbReference type="EMBL" id="UZAH01036512">
    <property type="protein sequence ID" value="VDP45877.1"/>
    <property type="molecule type" value="Genomic_DNA"/>
</dbReference>
<evidence type="ECO:0000313" key="7">
    <source>
        <dbReference type="Proteomes" id="UP000050761"/>
    </source>
</evidence>